<evidence type="ECO:0000256" key="1">
    <source>
        <dbReference type="ARBA" id="ARBA00001947"/>
    </source>
</evidence>
<reference evidence="11" key="1">
    <citation type="journal article" date="2014" name="Int. J. Syst. Evol. Microbiol.">
        <title>Complete genome sequence of Corynebacterium casei LMG S-19264T (=DSM 44701T), isolated from a smear-ripened cheese.</title>
        <authorList>
            <consortium name="US DOE Joint Genome Institute (JGI-PGF)"/>
            <person name="Walter F."/>
            <person name="Albersmeier A."/>
            <person name="Kalinowski J."/>
            <person name="Ruckert C."/>
        </authorList>
    </citation>
    <scope>NUCLEOTIDE SEQUENCE</scope>
    <source>
        <strain evidence="11">CGMCC 1.15425</strain>
    </source>
</reference>
<dbReference type="SUPFAM" id="SSF55486">
    <property type="entry name" value="Metalloproteases ('zincins'), catalytic domain"/>
    <property type="match status" value="1"/>
</dbReference>
<dbReference type="GO" id="GO:0016485">
    <property type="term" value="P:protein processing"/>
    <property type="evidence" value="ECO:0007669"/>
    <property type="project" value="TreeGrafter"/>
</dbReference>
<dbReference type="EMBL" id="BMIY01000002">
    <property type="protein sequence ID" value="GGG51567.1"/>
    <property type="molecule type" value="Genomic_DNA"/>
</dbReference>
<keyword evidence="5" id="KW-0378">Hydrolase</keyword>
<keyword evidence="6" id="KW-0862">Zinc</keyword>
<dbReference type="AlphaFoldDB" id="A0A917GMD5"/>
<dbReference type="RefSeq" id="WP_068811442.1">
    <property type="nucleotide sequence ID" value="NZ_BMIY01000002.1"/>
</dbReference>
<gene>
    <name evidence="11" type="primary">pepO</name>
    <name evidence="11" type="ORF">GCM10011403_05930</name>
</gene>
<evidence type="ECO:0000313" key="12">
    <source>
        <dbReference type="Proteomes" id="UP000627715"/>
    </source>
</evidence>
<dbReference type="Pfam" id="PF01431">
    <property type="entry name" value="Peptidase_M13"/>
    <property type="match status" value="1"/>
</dbReference>
<reference evidence="11" key="2">
    <citation type="submission" date="2020-09" db="EMBL/GenBank/DDBJ databases">
        <authorList>
            <person name="Sun Q."/>
            <person name="Zhou Y."/>
        </authorList>
    </citation>
    <scope>NUCLEOTIDE SEQUENCE</scope>
    <source>
        <strain evidence="11">CGMCC 1.15425</strain>
    </source>
</reference>
<name>A0A917GMD5_9GAMM</name>
<evidence type="ECO:0000313" key="11">
    <source>
        <dbReference type="EMBL" id="GGG51567.1"/>
    </source>
</evidence>
<evidence type="ECO:0000256" key="6">
    <source>
        <dbReference type="ARBA" id="ARBA00022833"/>
    </source>
</evidence>
<evidence type="ECO:0000256" key="8">
    <source>
        <dbReference type="SAM" id="MobiDB-lite"/>
    </source>
</evidence>
<dbReference type="Gene3D" id="1.10.1380.10">
    <property type="entry name" value="Neutral endopeptidase , domain2"/>
    <property type="match status" value="1"/>
</dbReference>
<dbReference type="PROSITE" id="PS51885">
    <property type="entry name" value="NEPRILYSIN"/>
    <property type="match status" value="1"/>
</dbReference>
<dbReference type="PANTHER" id="PTHR11733">
    <property type="entry name" value="ZINC METALLOPROTEASE FAMILY M13 NEPRILYSIN-RELATED"/>
    <property type="match status" value="1"/>
</dbReference>
<evidence type="ECO:0000256" key="5">
    <source>
        <dbReference type="ARBA" id="ARBA00022801"/>
    </source>
</evidence>
<feature type="domain" description="Peptidase M13 C-terminal" evidence="9">
    <location>
        <begin position="504"/>
        <end position="701"/>
    </location>
</feature>
<dbReference type="GO" id="GO:0005886">
    <property type="term" value="C:plasma membrane"/>
    <property type="evidence" value="ECO:0007669"/>
    <property type="project" value="TreeGrafter"/>
</dbReference>
<dbReference type="InterPro" id="IPR000718">
    <property type="entry name" value="Peptidase_M13"/>
</dbReference>
<feature type="domain" description="Peptidase M13 N-terminal" evidence="10">
    <location>
        <begin position="75"/>
        <end position="452"/>
    </location>
</feature>
<dbReference type="GO" id="GO:0004222">
    <property type="term" value="F:metalloendopeptidase activity"/>
    <property type="evidence" value="ECO:0007669"/>
    <property type="project" value="InterPro"/>
</dbReference>
<dbReference type="Gene3D" id="3.40.390.10">
    <property type="entry name" value="Collagenase (Catalytic Domain)"/>
    <property type="match status" value="1"/>
</dbReference>
<comment type="similarity">
    <text evidence="2">Belongs to the peptidase M13 family.</text>
</comment>
<keyword evidence="4" id="KW-0479">Metal-binding</keyword>
<keyword evidence="7" id="KW-0482">Metalloprotease</keyword>
<dbReference type="Proteomes" id="UP000627715">
    <property type="component" value="Unassembled WGS sequence"/>
</dbReference>
<proteinExistence type="inferred from homology"/>
<evidence type="ECO:0000256" key="4">
    <source>
        <dbReference type="ARBA" id="ARBA00022723"/>
    </source>
</evidence>
<keyword evidence="12" id="KW-1185">Reference proteome</keyword>
<dbReference type="InterPro" id="IPR024079">
    <property type="entry name" value="MetalloPept_cat_dom_sf"/>
</dbReference>
<evidence type="ECO:0000256" key="2">
    <source>
        <dbReference type="ARBA" id="ARBA00007357"/>
    </source>
</evidence>
<dbReference type="CDD" id="cd08662">
    <property type="entry name" value="M13"/>
    <property type="match status" value="1"/>
</dbReference>
<comment type="caution">
    <text evidence="11">The sequence shown here is derived from an EMBL/GenBank/DDBJ whole genome shotgun (WGS) entry which is preliminary data.</text>
</comment>
<evidence type="ECO:0000256" key="7">
    <source>
        <dbReference type="ARBA" id="ARBA00023049"/>
    </source>
</evidence>
<evidence type="ECO:0000256" key="3">
    <source>
        <dbReference type="ARBA" id="ARBA00022670"/>
    </source>
</evidence>
<dbReference type="PANTHER" id="PTHR11733:SF167">
    <property type="entry name" value="FI17812P1-RELATED"/>
    <property type="match status" value="1"/>
</dbReference>
<dbReference type="InterPro" id="IPR008753">
    <property type="entry name" value="Peptidase_M13_N"/>
</dbReference>
<evidence type="ECO:0000259" key="10">
    <source>
        <dbReference type="Pfam" id="PF05649"/>
    </source>
</evidence>
<evidence type="ECO:0000259" key="9">
    <source>
        <dbReference type="Pfam" id="PF01431"/>
    </source>
</evidence>
<comment type="cofactor">
    <cofactor evidence="1">
        <name>Zn(2+)</name>
        <dbReference type="ChEBI" id="CHEBI:29105"/>
    </cofactor>
</comment>
<organism evidence="11 12">
    <name type="scientific">Pseudohongiella nitratireducens</name>
    <dbReference type="NCBI Taxonomy" id="1768907"/>
    <lineage>
        <taxon>Bacteria</taxon>
        <taxon>Pseudomonadati</taxon>
        <taxon>Pseudomonadota</taxon>
        <taxon>Gammaproteobacteria</taxon>
        <taxon>Pseudomonadales</taxon>
        <taxon>Pseudohongiellaceae</taxon>
        <taxon>Pseudohongiella</taxon>
    </lineage>
</organism>
<feature type="region of interest" description="Disordered" evidence="8">
    <location>
        <begin position="54"/>
        <end position="75"/>
    </location>
</feature>
<dbReference type="InterPro" id="IPR042089">
    <property type="entry name" value="Peptidase_M13_dom_2"/>
</dbReference>
<accession>A0A917GMD5</accession>
<dbReference type="PRINTS" id="PR00786">
    <property type="entry name" value="NEPRILYSIN"/>
</dbReference>
<sequence length="708" mass="80137">MSDHPMSSIFLHPLKRLAVGSITLTLLACSQDLSQTSSPGNNSDVPVSISAANTSESGQAGLGINPDNMDRSARPQDDFYRFVNGGWDDSTEIPEDRSRWGSFDELNERADQRVLAILRDLATGEIEDTEETAKMADIFNAYMDEERIESLGTEPLTDELADIDDIASYADLLAYWAAARSNGLTAPFSFAITQDQQQSDQYITLFYQSGLGMPDREYYLGEEARFTEIRESYRAHIATLFELAGLEEPELAAGQILTLETQLAEQHWTRVQNRDRTATYNRMTPDELASQAAGIDWDQYLANSGLPDIDAMVVMQPDYLQAVGEIWQDIPLSHWQNYQRYHLLRTSAQYMSDEFMMAHFDFFGRELSGQPAPRSRVRRAGDLVENLMGFAVGKVYVDRHFRPEAKARMEDLVDNLLASFEVAINDLEWMSESTKVEAQEKLAKLNTKIAYPDVWRDYECLQTDPAQLLETVKRSAACEFQRNVDRLGQPVDRDEWGMTPQTVNAYYSPTMNEIVFPAGILQPPFFNMEADDAINYGAIGAVIGHEITHAFDDQGRRSDGDGNLRDWWAPGDEVQFRERAQLMIDQYDAYEPIEGMHIQGALSLGENIADLGGLTVSYQAWQRSLDGQEAPVIDGYTGPQRFFLGYGQIWRAKYRDDAMRRQLTTGPHSPPMFRVRGTLSNMPEFYEAFGVEVDDGMHRPEALRVKIW</sequence>
<dbReference type="Pfam" id="PF05649">
    <property type="entry name" value="Peptidase_M13_N"/>
    <property type="match status" value="1"/>
</dbReference>
<protein>
    <submittedName>
        <fullName evidence="11">Peptidase M13</fullName>
    </submittedName>
</protein>
<dbReference type="InterPro" id="IPR018497">
    <property type="entry name" value="Peptidase_M13_C"/>
</dbReference>
<keyword evidence="3" id="KW-0645">Protease</keyword>
<dbReference type="GO" id="GO:0046872">
    <property type="term" value="F:metal ion binding"/>
    <property type="evidence" value="ECO:0007669"/>
    <property type="project" value="UniProtKB-KW"/>
</dbReference>